<dbReference type="GO" id="GO:0051539">
    <property type="term" value="F:4 iron, 4 sulfur cluster binding"/>
    <property type="evidence" value="ECO:0007669"/>
    <property type="project" value="TreeGrafter"/>
</dbReference>
<dbReference type="CDD" id="cd01335">
    <property type="entry name" value="Radical_SAM"/>
    <property type="match status" value="1"/>
</dbReference>
<evidence type="ECO:0000259" key="1">
    <source>
        <dbReference type="PROSITE" id="PS51918"/>
    </source>
</evidence>
<dbReference type="PROSITE" id="PS51918">
    <property type="entry name" value="RADICAL_SAM"/>
    <property type="match status" value="1"/>
</dbReference>
<dbReference type="Pfam" id="PF04055">
    <property type="entry name" value="Radical_SAM"/>
    <property type="match status" value="1"/>
</dbReference>
<dbReference type="PANTHER" id="PTHR13932">
    <property type="entry name" value="COPROPORPHYRINIGEN III OXIDASE"/>
    <property type="match status" value="1"/>
</dbReference>
<proteinExistence type="predicted"/>
<dbReference type="SUPFAM" id="SSF102114">
    <property type="entry name" value="Radical SAM enzymes"/>
    <property type="match status" value="1"/>
</dbReference>
<organism evidence="2 3">
    <name type="scientific">Alkalicella caledoniensis</name>
    <dbReference type="NCBI Taxonomy" id="2731377"/>
    <lineage>
        <taxon>Bacteria</taxon>
        <taxon>Bacillati</taxon>
        <taxon>Bacillota</taxon>
        <taxon>Clostridia</taxon>
        <taxon>Eubacteriales</taxon>
        <taxon>Proteinivoracaceae</taxon>
        <taxon>Alkalicella</taxon>
    </lineage>
</organism>
<dbReference type="SMART" id="SM00729">
    <property type="entry name" value="Elp3"/>
    <property type="match status" value="1"/>
</dbReference>
<dbReference type="SFLD" id="SFLDG01065">
    <property type="entry name" value="anaerobic_coproporphyrinogen-I"/>
    <property type="match status" value="1"/>
</dbReference>
<dbReference type="EC" id="1.3.98.3" evidence="2"/>
<evidence type="ECO:0000313" key="2">
    <source>
        <dbReference type="EMBL" id="QNO15754.1"/>
    </source>
</evidence>
<dbReference type="Gene3D" id="3.80.30.20">
    <property type="entry name" value="tm_1862 like domain"/>
    <property type="match status" value="1"/>
</dbReference>
<feature type="domain" description="Radical SAM core" evidence="1">
    <location>
        <begin position="147"/>
        <end position="385"/>
    </location>
</feature>
<dbReference type="AlphaFoldDB" id="A0A7G9WAP2"/>
<dbReference type="SFLD" id="SFLDG01082">
    <property type="entry name" value="B12-binding_domain_containing"/>
    <property type="match status" value="1"/>
</dbReference>
<protein>
    <submittedName>
        <fullName evidence="2">Coproporphyrinogen dehydrogenase HemZ</fullName>
        <ecNumber evidence="2">1.3.98.3</ecNumber>
    </submittedName>
</protein>
<keyword evidence="3" id="KW-1185">Reference proteome</keyword>
<dbReference type="InterPro" id="IPR006638">
    <property type="entry name" value="Elp3/MiaA/NifB-like_rSAM"/>
</dbReference>
<accession>A0A7G9WAP2</accession>
<keyword evidence="2" id="KW-0560">Oxidoreductase</keyword>
<dbReference type="SFLD" id="SFLDS00029">
    <property type="entry name" value="Radical_SAM"/>
    <property type="match status" value="1"/>
</dbReference>
<dbReference type="GO" id="GO:0006779">
    <property type="term" value="P:porphyrin-containing compound biosynthetic process"/>
    <property type="evidence" value="ECO:0007669"/>
    <property type="project" value="TreeGrafter"/>
</dbReference>
<dbReference type="GO" id="GO:0051989">
    <property type="term" value="F:coproporphyrinogen dehydrogenase activity"/>
    <property type="evidence" value="ECO:0007669"/>
    <property type="project" value="UniProtKB-EC"/>
</dbReference>
<dbReference type="SFLD" id="SFLDF00310">
    <property type="entry name" value="oxygen-independent_coproporphy"/>
    <property type="match status" value="1"/>
</dbReference>
<name>A0A7G9WAP2_ALKCA</name>
<dbReference type="EMBL" id="CP058559">
    <property type="protein sequence ID" value="QNO15754.1"/>
    <property type="molecule type" value="Genomic_DNA"/>
</dbReference>
<dbReference type="InterPro" id="IPR007197">
    <property type="entry name" value="rSAM"/>
</dbReference>
<dbReference type="InterPro" id="IPR058240">
    <property type="entry name" value="rSAM_sf"/>
</dbReference>
<dbReference type="NCBIfam" id="TIGR03994">
    <property type="entry name" value="rSAM_HemZ"/>
    <property type="match status" value="1"/>
</dbReference>
<evidence type="ECO:0000313" key="3">
    <source>
        <dbReference type="Proteomes" id="UP000516160"/>
    </source>
</evidence>
<reference evidence="2 3" key="1">
    <citation type="submission" date="2020-07" db="EMBL/GenBank/DDBJ databases">
        <title>Alkalicella. sp. LB2 genome.</title>
        <authorList>
            <person name="Postec A."/>
            <person name="Quemeneur M."/>
        </authorList>
    </citation>
    <scope>NUCLEOTIDE SEQUENCE [LARGE SCALE GENOMIC DNA]</scope>
    <source>
        <strain evidence="2 3">LB2</strain>
    </source>
</reference>
<dbReference type="InterPro" id="IPR023995">
    <property type="entry name" value="HemZ"/>
</dbReference>
<dbReference type="PANTHER" id="PTHR13932:SF1">
    <property type="entry name" value="OXYGEN-INDEPENDENT COPROPORPHYRINOGEN-III OXIDASE-LIKE PROTEIN HEMZ"/>
    <property type="match status" value="1"/>
</dbReference>
<dbReference type="RefSeq" id="WP_213166160.1">
    <property type="nucleotide sequence ID" value="NZ_CP058559.1"/>
</dbReference>
<sequence>MRINCNVNPQYIKYIDELILLVTSREELTFNENWAEMNIEIIDEGLKSVTCYVEHEGKKYVIEEKNDELKLLLKRGVFKGISQALGQQISPWGILTGVRPTKVIQGFIDDGLTKAEIIGQLKDNYLVDQEKIDIMYKIRNEQDIVNKKNENKLHIYIGIPFCPTRCSYCSFTSYTIEKSKSMIEPYVEGLLKEIKLWGDLIKKYNLEIASLYIGGGTPSSLSPSQMESVLKSIKESIDIEGLLEYTFEGGRPDTLTIEKLELIKKYGVTRLSINPQTMSDETLKAIGRTHTKDEFVSIYKTAKEMGFEWINTDLIIGLNHETMADYKGSLEQIVKLNPENITIHALALKRAALQKAKSKLDYLEAKKIMDFTYEIMQKNNYIPYYLYRQKSMAGNQENVGFSKKGYISPYNIISIEETQSVIAMGCGGISKIINEDEIIRYSNPKDPNQYLEKLKGNDQLKEIAKQILT</sequence>
<dbReference type="InterPro" id="IPR034505">
    <property type="entry name" value="Coproporphyrinogen-III_oxidase"/>
</dbReference>
<dbReference type="InterPro" id="IPR023404">
    <property type="entry name" value="rSAM_horseshoe"/>
</dbReference>
<dbReference type="KEGG" id="acae:HYG86_13775"/>
<dbReference type="GO" id="GO:0005737">
    <property type="term" value="C:cytoplasm"/>
    <property type="evidence" value="ECO:0007669"/>
    <property type="project" value="TreeGrafter"/>
</dbReference>
<gene>
    <name evidence="2" type="primary">hemZ</name>
    <name evidence="2" type="ORF">HYG86_13775</name>
</gene>
<dbReference type="Proteomes" id="UP000516160">
    <property type="component" value="Chromosome"/>
</dbReference>